<feature type="transmembrane region" description="Helical" evidence="2">
    <location>
        <begin position="107"/>
        <end position="129"/>
    </location>
</feature>
<accession>A0A1I6AYY8</accession>
<keyword evidence="2" id="KW-0472">Membrane</keyword>
<dbReference type="STRING" id="587909.SAMN05421810_11626"/>
<keyword evidence="2" id="KW-0812">Transmembrane</keyword>
<feature type="transmembrane region" description="Helical" evidence="2">
    <location>
        <begin position="76"/>
        <end position="95"/>
    </location>
</feature>
<name>A0A1I6AYY8_9PSEU</name>
<dbReference type="Pfam" id="PF07332">
    <property type="entry name" value="Phage_holin_3_6"/>
    <property type="match status" value="1"/>
</dbReference>
<keyword evidence="4" id="KW-1185">Reference proteome</keyword>
<feature type="region of interest" description="Disordered" evidence="1">
    <location>
        <begin position="146"/>
        <end position="178"/>
    </location>
</feature>
<dbReference type="RefSeq" id="WP_424923322.1">
    <property type="nucleotide sequence ID" value="NZ_FOWW01000016.1"/>
</dbReference>
<dbReference type="Proteomes" id="UP000198727">
    <property type="component" value="Unassembled WGS sequence"/>
</dbReference>
<keyword evidence="2" id="KW-1133">Transmembrane helix</keyword>
<evidence type="ECO:0000313" key="4">
    <source>
        <dbReference type="Proteomes" id="UP000198727"/>
    </source>
</evidence>
<dbReference type="AlphaFoldDB" id="A0A1I6AYY8"/>
<sequence>MSPVSSPKHQLNDNDGVGSVPYLPLSEATASSDGDQSIGTLVRDATQHLSTLVRAEVELAKSELVGEVKKGLKGTVFLTVALVIALYSSFFFFFFLGELLSEWLWRWAAFGIVFLLMLAVAALFGLLAWRKIRKVRAPERTISSVRETAAALKPRRPAEETLPEPRAGTYPAPGTPHR</sequence>
<evidence type="ECO:0000256" key="1">
    <source>
        <dbReference type="SAM" id="MobiDB-lite"/>
    </source>
</evidence>
<dbReference type="EMBL" id="FOWW01000016">
    <property type="protein sequence ID" value="SFQ73882.1"/>
    <property type="molecule type" value="Genomic_DNA"/>
</dbReference>
<reference evidence="4" key="1">
    <citation type="submission" date="2016-10" db="EMBL/GenBank/DDBJ databases">
        <authorList>
            <person name="Varghese N."/>
            <person name="Submissions S."/>
        </authorList>
    </citation>
    <scope>NUCLEOTIDE SEQUENCE [LARGE SCALE GENOMIC DNA]</scope>
    <source>
        <strain evidence="4">CGMCC 4.5579</strain>
    </source>
</reference>
<dbReference type="InterPro" id="IPR009937">
    <property type="entry name" value="Phage_holin_3_6"/>
</dbReference>
<protein>
    <submittedName>
        <fullName evidence="3">Putative Holin-X, holin superfamily III</fullName>
    </submittedName>
</protein>
<proteinExistence type="predicted"/>
<organism evidence="3 4">
    <name type="scientific">Amycolatopsis arida</name>
    <dbReference type="NCBI Taxonomy" id="587909"/>
    <lineage>
        <taxon>Bacteria</taxon>
        <taxon>Bacillati</taxon>
        <taxon>Actinomycetota</taxon>
        <taxon>Actinomycetes</taxon>
        <taxon>Pseudonocardiales</taxon>
        <taxon>Pseudonocardiaceae</taxon>
        <taxon>Amycolatopsis</taxon>
    </lineage>
</organism>
<evidence type="ECO:0000313" key="3">
    <source>
        <dbReference type="EMBL" id="SFQ73882.1"/>
    </source>
</evidence>
<evidence type="ECO:0000256" key="2">
    <source>
        <dbReference type="SAM" id="Phobius"/>
    </source>
</evidence>
<gene>
    <name evidence="3" type="ORF">SAMN05421810_11626</name>
</gene>